<name>A0ABM4BXH1_HYDVU</name>
<organism evidence="1 2">
    <name type="scientific">Hydra vulgaris</name>
    <name type="common">Hydra</name>
    <name type="synonym">Hydra attenuata</name>
    <dbReference type="NCBI Taxonomy" id="6087"/>
    <lineage>
        <taxon>Eukaryota</taxon>
        <taxon>Metazoa</taxon>
        <taxon>Cnidaria</taxon>
        <taxon>Hydrozoa</taxon>
        <taxon>Hydroidolina</taxon>
        <taxon>Anthoathecata</taxon>
        <taxon>Aplanulata</taxon>
        <taxon>Hydridae</taxon>
        <taxon>Hydra</taxon>
    </lineage>
</organism>
<accession>A0ABM4BXH1</accession>
<keyword evidence="1" id="KW-1185">Reference proteome</keyword>
<sequence>MADQMKDKIFLRKREKCQPENVAKYYIQRKIDQEGFLKVKINDSIAEQEICTIKEHVIPADVDFTKISVNDSKLDGAIKIKQVLKLEKEKAINKKKILTVEKKLWNKTSKVAFYKEFAVHLEKNRGYPGRKEMEVFAKKFSLDLKQIRTRIVNTRRIKQNFRKKTVALMGIDEC</sequence>
<proteinExistence type="predicted"/>
<gene>
    <name evidence="2" type="primary">LOC136080771</name>
</gene>
<protein>
    <submittedName>
        <fullName evidence="2">Uncharacterized protein LOC136080771 isoform X2</fullName>
    </submittedName>
</protein>
<dbReference type="GeneID" id="136080771"/>
<evidence type="ECO:0000313" key="1">
    <source>
        <dbReference type="Proteomes" id="UP001652625"/>
    </source>
</evidence>
<reference evidence="2" key="1">
    <citation type="submission" date="2025-08" db="UniProtKB">
        <authorList>
            <consortium name="RefSeq"/>
        </authorList>
    </citation>
    <scope>IDENTIFICATION</scope>
</reference>
<dbReference type="RefSeq" id="XP_065653935.1">
    <property type="nucleotide sequence ID" value="XM_065797863.1"/>
</dbReference>
<evidence type="ECO:0000313" key="2">
    <source>
        <dbReference type="RefSeq" id="XP_065653935.1"/>
    </source>
</evidence>
<dbReference type="Proteomes" id="UP001652625">
    <property type="component" value="Chromosome 05"/>
</dbReference>